<evidence type="ECO:0000313" key="2">
    <source>
        <dbReference type="Proteomes" id="UP000242188"/>
    </source>
</evidence>
<gene>
    <name evidence="1" type="ORF">KP79_PYT13838</name>
</gene>
<dbReference type="AlphaFoldDB" id="A0A210QQA5"/>
<proteinExistence type="predicted"/>
<organism evidence="1 2">
    <name type="scientific">Mizuhopecten yessoensis</name>
    <name type="common">Japanese scallop</name>
    <name type="synonym">Patinopecten yessoensis</name>
    <dbReference type="NCBI Taxonomy" id="6573"/>
    <lineage>
        <taxon>Eukaryota</taxon>
        <taxon>Metazoa</taxon>
        <taxon>Spiralia</taxon>
        <taxon>Lophotrochozoa</taxon>
        <taxon>Mollusca</taxon>
        <taxon>Bivalvia</taxon>
        <taxon>Autobranchia</taxon>
        <taxon>Pteriomorphia</taxon>
        <taxon>Pectinida</taxon>
        <taxon>Pectinoidea</taxon>
        <taxon>Pectinidae</taxon>
        <taxon>Mizuhopecten</taxon>
    </lineage>
</organism>
<dbReference type="Proteomes" id="UP000242188">
    <property type="component" value="Unassembled WGS sequence"/>
</dbReference>
<name>A0A210QQA5_MIZYE</name>
<keyword evidence="2" id="KW-1185">Reference proteome</keyword>
<evidence type="ECO:0000313" key="1">
    <source>
        <dbReference type="EMBL" id="OWF50878.1"/>
    </source>
</evidence>
<accession>A0A210QQA5</accession>
<protein>
    <submittedName>
        <fullName evidence="1">Uncharacterized protein</fullName>
    </submittedName>
</protein>
<dbReference type="EMBL" id="NEDP02002420">
    <property type="protein sequence ID" value="OWF50878.1"/>
    <property type="molecule type" value="Genomic_DNA"/>
</dbReference>
<sequence>MKVFIDSKTWGLHSHMRVLVKAFIDSKTGGLHSHMRVWVKAFTDIRDNAVRLSGIPYSGIRFENLNIFTISGACVSHNFFENLTGQMSIAECE</sequence>
<comment type="caution">
    <text evidence="1">The sequence shown here is derived from an EMBL/GenBank/DDBJ whole genome shotgun (WGS) entry which is preliminary data.</text>
</comment>
<reference evidence="1 2" key="1">
    <citation type="journal article" date="2017" name="Nat. Ecol. Evol.">
        <title>Scallop genome provides insights into evolution of bilaterian karyotype and development.</title>
        <authorList>
            <person name="Wang S."/>
            <person name="Zhang J."/>
            <person name="Jiao W."/>
            <person name="Li J."/>
            <person name="Xun X."/>
            <person name="Sun Y."/>
            <person name="Guo X."/>
            <person name="Huan P."/>
            <person name="Dong B."/>
            <person name="Zhang L."/>
            <person name="Hu X."/>
            <person name="Sun X."/>
            <person name="Wang J."/>
            <person name="Zhao C."/>
            <person name="Wang Y."/>
            <person name="Wang D."/>
            <person name="Huang X."/>
            <person name="Wang R."/>
            <person name="Lv J."/>
            <person name="Li Y."/>
            <person name="Zhang Z."/>
            <person name="Liu B."/>
            <person name="Lu W."/>
            <person name="Hui Y."/>
            <person name="Liang J."/>
            <person name="Zhou Z."/>
            <person name="Hou R."/>
            <person name="Li X."/>
            <person name="Liu Y."/>
            <person name="Li H."/>
            <person name="Ning X."/>
            <person name="Lin Y."/>
            <person name="Zhao L."/>
            <person name="Xing Q."/>
            <person name="Dou J."/>
            <person name="Li Y."/>
            <person name="Mao J."/>
            <person name="Guo H."/>
            <person name="Dou H."/>
            <person name="Li T."/>
            <person name="Mu C."/>
            <person name="Jiang W."/>
            <person name="Fu Q."/>
            <person name="Fu X."/>
            <person name="Miao Y."/>
            <person name="Liu J."/>
            <person name="Yu Q."/>
            <person name="Li R."/>
            <person name="Liao H."/>
            <person name="Li X."/>
            <person name="Kong Y."/>
            <person name="Jiang Z."/>
            <person name="Chourrout D."/>
            <person name="Li R."/>
            <person name="Bao Z."/>
        </authorList>
    </citation>
    <scope>NUCLEOTIDE SEQUENCE [LARGE SCALE GENOMIC DNA]</scope>
    <source>
        <strain evidence="1 2">PY_sf001</strain>
    </source>
</reference>